<dbReference type="EMBL" id="JWIN03000005">
    <property type="protein sequence ID" value="KAB1278894.1"/>
    <property type="molecule type" value="Genomic_DNA"/>
</dbReference>
<protein>
    <submittedName>
        <fullName evidence="1">Uncharacterized protein</fullName>
    </submittedName>
</protein>
<dbReference type="Proteomes" id="UP000299084">
    <property type="component" value="Unassembled WGS sequence"/>
</dbReference>
<keyword evidence="2" id="KW-1185">Reference proteome</keyword>
<accession>A0A5N4E6F9</accession>
<reference evidence="1 2" key="1">
    <citation type="journal article" date="2019" name="Mol. Ecol. Resour.">
        <title>Improving Illumina assemblies with Hi-C and long reads: an example with the North African dromedary.</title>
        <authorList>
            <person name="Elbers J.P."/>
            <person name="Rogers M.F."/>
            <person name="Perelman P.L."/>
            <person name="Proskuryakova A.A."/>
            <person name="Serdyukova N.A."/>
            <person name="Johnson W.E."/>
            <person name="Horin P."/>
            <person name="Corander J."/>
            <person name="Murphy D."/>
            <person name="Burger P.A."/>
        </authorList>
    </citation>
    <scope>NUCLEOTIDE SEQUENCE [LARGE SCALE GENOMIC DNA]</scope>
    <source>
        <strain evidence="1">Drom800</strain>
        <tissue evidence="1">Blood</tissue>
    </source>
</reference>
<evidence type="ECO:0000313" key="2">
    <source>
        <dbReference type="Proteomes" id="UP000299084"/>
    </source>
</evidence>
<organism evidence="1 2">
    <name type="scientific">Camelus dromedarius</name>
    <name type="common">Dromedary</name>
    <name type="synonym">Arabian camel</name>
    <dbReference type="NCBI Taxonomy" id="9838"/>
    <lineage>
        <taxon>Eukaryota</taxon>
        <taxon>Metazoa</taxon>
        <taxon>Chordata</taxon>
        <taxon>Craniata</taxon>
        <taxon>Vertebrata</taxon>
        <taxon>Euteleostomi</taxon>
        <taxon>Mammalia</taxon>
        <taxon>Eutheria</taxon>
        <taxon>Laurasiatheria</taxon>
        <taxon>Artiodactyla</taxon>
        <taxon>Tylopoda</taxon>
        <taxon>Camelidae</taxon>
        <taxon>Camelus</taxon>
    </lineage>
</organism>
<evidence type="ECO:0000313" key="1">
    <source>
        <dbReference type="EMBL" id="KAB1278894.1"/>
    </source>
</evidence>
<proteinExistence type="predicted"/>
<gene>
    <name evidence="1" type="ORF">Cadr_000007012</name>
</gene>
<comment type="caution">
    <text evidence="1">The sequence shown here is derived from an EMBL/GenBank/DDBJ whole genome shotgun (WGS) entry which is preliminary data.</text>
</comment>
<name>A0A5N4E6F9_CAMDR</name>
<sequence length="262" mass="28277">MRTEHRHGRGPGYCPPLGSSELCIPGPHRCGSGLCEAVSALPCRQGRNRPSREWAPPPATASPQCCQAPLLCSPIPVLPWPSPHPIGGVHSNTGRYDFAGSAAFHEQNRNGGMTPDGSAHLWQVPEGLLCALGLPTHPPAPVFSLCWFQAETRWRMRTILWVQVLSSPETEVHPLLETTKVRQTTQRCPASGSHLTTPGAGEMEEKLACGTEIGAGTMERGALPPTLQHLSCVPCLSLLDLWWNIVGSPQGRMDRDLEATGK</sequence>
<dbReference type="AlphaFoldDB" id="A0A5N4E6F9"/>